<accession>A0A847R883</accession>
<dbReference type="RefSeq" id="WP_168869302.1">
    <property type="nucleotide sequence ID" value="NZ_JABAIA010000001.1"/>
</dbReference>
<dbReference type="AlphaFoldDB" id="A0A847R883"/>
<keyword evidence="2" id="KW-1185">Reference proteome</keyword>
<organism evidence="1 2">
    <name type="scientific">Chitinophaga varians</name>
    <dbReference type="NCBI Taxonomy" id="2202339"/>
    <lineage>
        <taxon>Bacteria</taxon>
        <taxon>Pseudomonadati</taxon>
        <taxon>Bacteroidota</taxon>
        <taxon>Chitinophagia</taxon>
        <taxon>Chitinophagales</taxon>
        <taxon>Chitinophagaceae</taxon>
        <taxon>Chitinophaga</taxon>
    </lineage>
</organism>
<evidence type="ECO:0000313" key="1">
    <source>
        <dbReference type="EMBL" id="NLR63299.1"/>
    </source>
</evidence>
<sequence length="74" mass="8950">MIQLILMTQYKLYKATRWTMNIQEAGASNRFVKQLPYAERLRQAYFLILKTYGFSMDNQPKLDRQYFSCRKMTP</sequence>
<evidence type="ECO:0000313" key="2">
    <source>
        <dbReference type="Proteomes" id="UP000570474"/>
    </source>
</evidence>
<protein>
    <submittedName>
        <fullName evidence="1">Uncharacterized protein</fullName>
    </submittedName>
</protein>
<gene>
    <name evidence="1" type="ORF">HGH92_03180</name>
</gene>
<proteinExistence type="predicted"/>
<comment type="caution">
    <text evidence="1">The sequence shown here is derived from an EMBL/GenBank/DDBJ whole genome shotgun (WGS) entry which is preliminary data.</text>
</comment>
<name>A0A847R883_9BACT</name>
<reference evidence="1 2" key="1">
    <citation type="submission" date="2020-04" db="EMBL/GenBank/DDBJ databases">
        <authorList>
            <person name="Yin C."/>
        </authorList>
    </citation>
    <scope>NUCLEOTIDE SEQUENCE [LARGE SCALE GENOMIC DNA]</scope>
    <source>
        <strain evidence="1 2">Ae27</strain>
    </source>
</reference>
<dbReference type="EMBL" id="JABAIA010000001">
    <property type="protein sequence ID" value="NLR63299.1"/>
    <property type="molecule type" value="Genomic_DNA"/>
</dbReference>
<dbReference type="Proteomes" id="UP000570474">
    <property type="component" value="Unassembled WGS sequence"/>
</dbReference>